<dbReference type="InterPro" id="IPR015955">
    <property type="entry name" value="Lactate_DH/Glyco_Ohase_4_C"/>
</dbReference>
<dbReference type="Pfam" id="PF02866">
    <property type="entry name" value="Ldh_1_C"/>
    <property type="match status" value="1"/>
</dbReference>
<dbReference type="EMBL" id="CP017151">
    <property type="protein sequence ID" value="AOR73924.1"/>
    <property type="molecule type" value="Genomic_DNA"/>
</dbReference>
<feature type="active site" description="Proton acceptor" evidence="2">
    <location>
        <position position="176"/>
    </location>
</feature>
<dbReference type="SUPFAM" id="SSF56327">
    <property type="entry name" value="LDH C-terminal domain-like"/>
    <property type="match status" value="1"/>
</dbReference>
<name>A0A1D7ZVM3_LIMFE</name>
<evidence type="ECO:0000259" key="5">
    <source>
        <dbReference type="Pfam" id="PF00056"/>
    </source>
</evidence>
<dbReference type="Gene3D" id="3.90.110.10">
    <property type="entry name" value="Lactate dehydrogenase/glycoside hydrolase, family 4, C-terminal"/>
    <property type="match status" value="1"/>
</dbReference>
<evidence type="ECO:0000256" key="1">
    <source>
        <dbReference type="ARBA" id="ARBA00006054"/>
    </source>
</evidence>
<dbReference type="GO" id="GO:0006089">
    <property type="term" value="P:lactate metabolic process"/>
    <property type="evidence" value="ECO:0007669"/>
    <property type="project" value="TreeGrafter"/>
</dbReference>
<dbReference type="Pfam" id="PF00056">
    <property type="entry name" value="Ldh_1_N"/>
    <property type="match status" value="1"/>
</dbReference>
<protein>
    <submittedName>
        <fullName evidence="7">L-2-hydroxyisocaproate dehydrogenase</fullName>
    </submittedName>
</protein>
<dbReference type="InterPro" id="IPR001236">
    <property type="entry name" value="Lactate/malate_DH_N"/>
</dbReference>
<accession>A0A1D7ZVM3</accession>
<evidence type="ECO:0000256" key="3">
    <source>
        <dbReference type="PIRSR" id="PIRSR000102-3"/>
    </source>
</evidence>
<dbReference type="PRINTS" id="PR00086">
    <property type="entry name" value="LLDHDRGNASE"/>
</dbReference>
<dbReference type="PANTHER" id="PTHR43128:SF31">
    <property type="entry name" value="L-LACTATE DEHYDROGENASE"/>
    <property type="match status" value="1"/>
</dbReference>
<dbReference type="InterPro" id="IPR022383">
    <property type="entry name" value="Lactate/malate_DH_C"/>
</dbReference>
<dbReference type="PANTHER" id="PTHR43128">
    <property type="entry name" value="L-2-HYDROXYCARBOXYLATE DEHYDROGENASE (NAD(P)(+))"/>
    <property type="match status" value="1"/>
</dbReference>
<dbReference type="Proteomes" id="UP000094714">
    <property type="component" value="Chromosome"/>
</dbReference>
<evidence type="ECO:0000256" key="2">
    <source>
        <dbReference type="PIRSR" id="PIRSR000102-1"/>
    </source>
</evidence>
<keyword evidence="4" id="KW-0560">Oxidoreductase</keyword>
<dbReference type="Gene3D" id="3.40.50.720">
    <property type="entry name" value="NAD(P)-binding Rossmann-like Domain"/>
    <property type="match status" value="1"/>
</dbReference>
<organism evidence="7 8">
    <name type="scientific">Limosilactobacillus fermentum</name>
    <name type="common">Lactobacillus fermentum</name>
    <dbReference type="NCBI Taxonomy" id="1613"/>
    <lineage>
        <taxon>Bacteria</taxon>
        <taxon>Bacillati</taxon>
        <taxon>Bacillota</taxon>
        <taxon>Bacilli</taxon>
        <taxon>Lactobacillales</taxon>
        <taxon>Lactobacillaceae</taxon>
        <taxon>Limosilactobacillus</taxon>
    </lineage>
</organism>
<feature type="binding site" evidence="3">
    <location>
        <position position="96"/>
    </location>
    <ligand>
        <name>NAD(+)</name>
        <dbReference type="ChEBI" id="CHEBI:57540"/>
    </ligand>
</feature>
<dbReference type="PATRIC" id="fig|1613.112.peg.476"/>
<keyword evidence="3" id="KW-0520">NAD</keyword>
<dbReference type="GO" id="GO:0004459">
    <property type="term" value="F:L-lactate dehydrogenase (NAD+) activity"/>
    <property type="evidence" value="ECO:0007669"/>
    <property type="project" value="TreeGrafter"/>
</dbReference>
<reference evidence="7 8" key="1">
    <citation type="submission" date="2016-09" db="EMBL/GenBank/DDBJ databases">
        <title>Genome Sequence of the Lactobacillus fermentum strain NCC2970 (CNCM I-5068).</title>
        <authorList>
            <person name="Barretto C."/>
            <person name="Ngom-Bru C."/>
            <person name="Genevaz A."/>
            <person name="Fournier C."/>
            <person name="Moine D."/>
            <person name="Kassam M."/>
            <person name="Iltis A."/>
            <person name="Sagory-Zalkind P."/>
            <person name="Faucherand G."/>
            <person name="Descombes P."/>
            <person name="Duboux S."/>
        </authorList>
    </citation>
    <scope>NUCLEOTIDE SEQUENCE [LARGE SCALE GENOMIC DNA]</scope>
    <source>
        <strain evidence="7 8">NCC2970</strain>
    </source>
</reference>
<evidence type="ECO:0000256" key="4">
    <source>
        <dbReference type="RuleBase" id="RU003369"/>
    </source>
</evidence>
<feature type="domain" description="Lactate/malate dehydrogenase C-terminal" evidence="6">
    <location>
        <begin position="148"/>
        <end position="300"/>
    </location>
</feature>
<evidence type="ECO:0000259" key="6">
    <source>
        <dbReference type="Pfam" id="PF02866"/>
    </source>
</evidence>
<evidence type="ECO:0000313" key="7">
    <source>
        <dbReference type="EMBL" id="AOR73924.1"/>
    </source>
</evidence>
<proteinExistence type="inferred from homology"/>
<feature type="binding site" evidence="3">
    <location>
        <begin position="13"/>
        <end position="18"/>
    </location>
    <ligand>
        <name>NAD(+)</name>
        <dbReference type="ChEBI" id="CHEBI:57540"/>
    </ligand>
</feature>
<dbReference type="SUPFAM" id="SSF51735">
    <property type="entry name" value="NAD(P)-binding Rossmann-fold domains"/>
    <property type="match status" value="1"/>
</dbReference>
<dbReference type="PIRSF" id="PIRSF000102">
    <property type="entry name" value="Lac_mal_DH"/>
    <property type="match status" value="1"/>
</dbReference>
<gene>
    <name evidence="7" type="ORF">LACFE_CDS0452</name>
</gene>
<feature type="domain" description="Lactate/malate dehydrogenase N-terminal" evidence="5">
    <location>
        <begin position="9"/>
        <end position="143"/>
    </location>
</feature>
<feature type="binding site" evidence="3">
    <location>
        <position position="38"/>
    </location>
    <ligand>
        <name>NAD(+)</name>
        <dbReference type="ChEBI" id="CHEBI:57540"/>
    </ligand>
</feature>
<dbReference type="InterPro" id="IPR001557">
    <property type="entry name" value="L-lactate/malate_DH"/>
</dbReference>
<evidence type="ECO:0000313" key="8">
    <source>
        <dbReference type="Proteomes" id="UP000094714"/>
    </source>
</evidence>
<dbReference type="InterPro" id="IPR036291">
    <property type="entry name" value="NAD(P)-bd_dom_sf"/>
</dbReference>
<sequence>MGGIIMRTIAVIGLTNLGVTLARLLAATNRVDRLVLLDQDDQIAVGLAADLAASPAPHCEVVIQDPAALKAADVLVVTIGQRFLGQPDSFAQLAGNVQAIQEWRSAVTESGFSGVVLNLATPNEALTGLIQQEWQLPVQRVLGTGTITDTARLHQVVAAAVEQPTSSVIGYMLGQHDGNLVPIWSSVRVNGRSIEEPINGHSLDTAKLLVDVREEEYRVLTTVDKGSYTLCSWTLAILDVLLQNGSTVLPVAVYQPQYQCYMSFPAQITRAGVGQFWLPRLYPVEEAQLKVAATAIKTQLTAMQG</sequence>
<dbReference type="AlphaFoldDB" id="A0A1D7ZVM3"/>
<comment type="similarity">
    <text evidence="1">Belongs to the LDH/MDH superfamily. LDH family.</text>
</comment>